<feature type="domain" description="GtrA/DPMS transmembrane" evidence="18">
    <location>
        <begin position="8"/>
        <end position="128"/>
    </location>
</feature>
<dbReference type="Gene3D" id="3.30.310.50">
    <property type="entry name" value="Alpha-D-phosphohexomutase, C-terminal domain"/>
    <property type="match status" value="1"/>
</dbReference>
<evidence type="ECO:0000256" key="1">
    <source>
        <dbReference type="ARBA" id="ARBA00000443"/>
    </source>
</evidence>
<evidence type="ECO:0000259" key="17">
    <source>
        <dbReference type="Pfam" id="PF02880"/>
    </source>
</evidence>
<dbReference type="InterPro" id="IPR005844">
    <property type="entry name" value="A-D-PHexomutase_a/b/a-I"/>
</dbReference>
<evidence type="ECO:0000256" key="10">
    <source>
        <dbReference type="ARBA" id="ARBA00022989"/>
    </source>
</evidence>
<dbReference type="GO" id="GO:0004614">
    <property type="term" value="F:phosphoglucomutase activity"/>
    <property type="evidence" value="ECO:0007669"/>
    <property type="project" value="UniProtKB-EC"/>
</dbReference>
<feature type="transmembrane region" description="Helical" evidence="13">
    <location>
        <begin position="65"/>
        <end position="86"/>
    </location>
</feature>
<organism evidence="19 20">
    <name type="scientific">Lentihominibacter hominis</name>
    <dbReference type="NCBI Taxonomy" id="2763645"/>
    <lineage>
        <taxon>Bacteria</taxon>
        <taxon>Bacillati</taxon>
        <taxon>Bacillota</taxon>
        <taxon>Clostridia</taxon>
        <taxon>Peptostreptococcales</taxon>
        <taxon>Anaerovoracaceae</taxon>
        <taxon>Lentihominibacter</taxon>
    </lineage>
</organism>
<sequence length="676" mass="75459">MSVQRLYRFIFVGIINTIFGTSVMFCLYNFLGCSYWISSAANYIFGSILSYILNKRFTFRHKGGVMASGVKFAVNIVVCYFIAYGAAKPAVAWLAVGASVNMRENIAMFTGMCIFTGLNYLGQRFFVFGGKIMDHKRLYEKWVNSPHLDDSDKKRLLKMSDEEIYEAFYKRLSFGTAGMRGIMGLGANRINKYTIRMAAKGLADLLGEGSKVAIAYDTRNNSKYFAQEAARVLAAANIKAFIFDRYSPVPLLSFAVRNMRCDGGIVITASHNMPVYNGFKVYDSTGCQLDSSLAHKISESVENMKDELDVAVADLEDCNISYIGQDVVDRFMDAVLQCRVQVDEKAMDALKIVYTPIHGSGRDYVLETLKRCGFGDVTLVCEQADYNGDFPTVKKPNPEEKAVFHIAEKIAMNIDADVIIGTDPDSDRVGVGIRHNEEIVYLSGNQIGVLFADFLGRMRPSKGKFLITSIVTGDMGPDVAESYGVSTIRTFTGFKDLAAEMNKLKDSEIFMAYEESYGYLLGTHIRDKDGISSSMLMCQMAAYWKQKGFTLIDVLNQLSGEYGYYIDDQSSFVFEGAKGAEKISAIMRFLRNKGESVFSDIEEVKEVLDYSKGAEGLAEANVLKYIFRDGSWLAVRPSGTEPKIKFYCCVKGNDRLKSADIHDKLKDKVKKLTDEI</sequence>
<dbReference type="SUPFAM" id="SSF55957">
    <property type="entry name" value="Phosphoglucomutase, C-terminal domain"/>
    <property type="match status" value="1"/>
</dbReference>
<comment type="similarity">
    <text evidence="4">Belongs to the phosphohexose mutase family.</text>
</comment>
<proteinExistence type="inferred from homology"/>
<dbReference type="InterPro" id="IPR007267">
    <property type="entry name" value="GtrA_DPMS_TM"/>
</dbReference>
<dbReference type="Proteomes" id="UP000610862">
    <property type="component" value="Unassembled WGS sequence"/>
</dbReference>
<dbReference type="Pfam" id="PF02879">
    <property type="entry name" value="PGM_PMM_II"/>
    <property type="match status" value="1"/>
</dbReference>
<keyword evidence="6" id="KW-0597">Phosphoprotein</keyword>
<evidence type="ECO:0000256" key="4">
    <source>
        <dbReference type="ARBA" id="ARBA00010231"/>
    </source>
</evidence>
<evidence type="ECO:0000259" key="14">
    <source>
        <dbReference type="Pfam" id="PF00408"/>
    </source>
</evidence>
<dbReference type="PANTHER" id="PTHR45745:SF1">
    <property type="entry name" value="PHOSPHOGLUCOMUTASE 2B-RELATED"/>
    <property type="match status" value="1"/>
</dbReference>
<evidence type="ECO:0000313" key="20">
    <source>
        <dbReference type="Proteomes" id="UP000610862"/>
    </source>
</evidence>
<evidence type="ECO:0000259" key="16">
    <source>
        <dbReference type="Pfam" id="PF02879"/>
    </source>
</evidence>
<evidence type="ECO:0000256" key="13">
    <source>
        <dbReference type="SAM" id="Phobius"/>
    </source>
</evidence>
<dbReference type="Pfam" id="PF00408">
    <property type="entry name" value="PGM_PMM_IV"/>
    <property type="match status" value="1"/>
</dbReference>
<feature type="domain" description="Alpha-D-phosphohexomutase C-terminal" evidence="14">
    <location>
        <begin position="603"/>
        <end position="648"/>
    </location>
</feature>
<dbReference type="InterPro" id="IPR005843">
    <property type="entry name" value="A-D-PHexomutase_C"/>
</dbReference>
<feature type="domain" description="Alpha-D-phosphohexomutase alpha/beta/alpha" evidence="16">
    <location>
        <begin position="343"/>
        <end position="431"/>
    </location>
</feature>
<protein>
    <recommendedName>
        <fullName evidence="5">phosphoglucomutase (alpha-D-glucose-1,6-bisphosphate-dependent)</fullName>
        <ecNumber evidence="5">5.4.2.2</ecNumber>
    </recommendedName>
</protein>
<dbReference type="RefSeq" id="WP_187525286.1">
    <property type="nucleotide sequence ID" value="NZ_JACRTA010000002.1"/>
</dbReference>
<evidence type="ECO:0000256" key="6">
    <source>
        <dbReference type="ARBA" id="ARBA00022553"/>
    </source>
</evidence>
<comment type="catalytic activity">
    <reaction evidence="1">
        <text>alpha-D-glucose 1-phosphate = alpha-D-glucose 6-phosphate</text>
        <dbReference type="Rhea" id="RHEA:23536"/>
        <dbReference type="ChEBI" id="CHEBI:58225"/>
        <dbReference type="ChEBI" id="CHEBI:58601"/>
        <dbReference type="EC" id="5.4.2.2"/>
    </reaction>
</comment>
<dbReference type="GO" id="GO:0046872">
    <property type="term" value="F:metal ion binding"/>
    <property type="evidence" value="ECO:0007669"/>
    <property type="project" value="UniProtKB-KW"/>
</dbReference>
<dbReference type="SUPFAM" id="SSF53738">
    <property type="entry name" value="Phosphoglucomutase, first 3 domains"/>
    <property type="match status" value="3"/>
</dbReference>
<name>A0A926I9Q7_9FIRM</name>
<feature type="transmembrane region" description="Helical" evidence="13">
    <location>
        <begin position="7"/>
        <end position="30"/>
    </location>
</feature>
<dbReference type="PANTHER" id="PTHR45745">
    <property type="entry name" value="PHOSPHOMANNOMUTASE 45A"/>
    <property type="match status" value="1"/>
</dbReference>
<feature type="domain" description="Alpha-D-phosphohexomutase alpha/beta/alpha" evidence="17">
    <location>
        <begin position="444"/>
        <end position="556"/>
    </location>
</feature>
<dbReference type="GO" id="GO:0008973">
    <property type="term" value="F:phosphopentomutase activity"/>
    <property type="evidence" value="ECO:0007669"/>
    <property type="project" value="TreeGrafter"/>
</dbReference>
<keyword evidence="7 13" id="KW-0812">Transmembrane</keyword>
<dbReference type="AlphaFoldDB" id="A0A926I9Q7"/>
<evidence type="ECO:0000259" key="18">
    <source>
        <dbReference type="Pfam" id="PF04138"/>
    </source>
</evidence>
<gene>
    <name evidence="19" type="ORF">H8692_06555</name>
</gene>
<feature type="transmembrane region" description="Helical" evidence="13">
    <location>
        <begin position="106"/>
        <end position="127"/>
    </location>
</feature>
<dbReference type="CDD" id="cd05799">
    <property type="entry name" value="PGM2"/>
    <property type="match status" value="1"/>
</dbReference>
<feature type="transmembrane region" description="Helical" evidence="13">
    <location>
        <begin position="36"/>
        <end position="53"/>
    </location>
</feature>
<keyword evidence="9" id="KW-0460">Magnesium</keyword>
<comment type="subcellular location">
    <subcellularLocation>
        <location evidence="3">Membrane</location>
        <topology evidence="3">Multi-pass membrane protein</topology>
    </subcellularLocation>
</comment>
<evidence type="ECO:0000256" key="8">
    <source>
        <dbReference type="ARBA" id="ARBA00022723"/>
    </source>
</evidence>
<evidence type="ECO:0000313" key="19">
    <source>
        <dbReference type="EMBL" id="MBC8568413.1"/>
    </source>
</evidence>
<dbReference type="InterPro" id="IPR016055">
    <property type="entry name" value="A-D-PHexomutase_a/b/a-I/II/III"/>
</dbReference>
<dbReference type="Pfam" id="PF02880">
    <property type="entry name" value="PGM_PMM_III"/>
    <property type="match status" value="1"/>
</dbReference>
<keyword evidence="8" id="KW-0479">Metal-binding</keyword>
<dbReference type="GO" id="GO:0000271">
    <property type="term" value="P:polysaccharide biosynthetic process"/>
    <property type="evidence" value="ECO:0007669"/>
    <property type="project" value="InterPro"/>
</dbReference>
<evidence type="ECO:0000256" key="9">
    <source>
        <dbReference type="ARBA" id="ARBA00022842"/>
    </source>
</evidence>
<dbReference type="InterPro" id="IPR005845">
    <property type="entry name" value="A-D-PHexomutase_a/b/a-II"/>
</dbReference>
<accession>A0A926I9Q7</accession>
<reference evidence="19" key="1">
    <citation type="submission" date="2020-08" db="EMBL/GenBank/DDBJ databases">
        <title>Genome public.</title>
        <authorList>
            <person name="Liu C."/>
            <person name="Sun Q."/>
        </authorList>
    </citation>
    <scope>NUCLEOTIDE SEQUENCE</scope>
    <source>
        <strain evidence="19">NSJ-24</strain>
    </source>
</reference>
<evidence type="ECO:0000256" key="3">
    <source>
        <dbReference type="ARBA" id="ARBA00004141"/>
    </source>
</evidence>
<comment type="cofactor">
    <cofactor evidence="2">
        <name>Mg(2+)</name>
        <dbReference type="ChEBI" id="CHEBI:18420"/>
    </cofactor>
</comment>
<evidence type="ECO:0000259" key="15">
    <source>
        <dbReference type="Pfam" id="PF02878"/>
    </source>
</evidence>
<keyword evidence="20" id="KW-1185">Reference proteome</keyword>
<dbReference type="GO" id="GO:0006166">
    <property type="term" value="P:purine ribonucleoside salvage"/>
    <property type="evidence" value="ECO:0007669"/>
    <property type="project" value="TreeGrafter"/>
</dbReference>
<dbReference type="Pfam" id="PF04138">
    <property type="entry name" value="GtrA_DPMS_TM"/>
    <property type="match status" value="1"/>
</dbReference>
<comment type="caution">
    <text evidence="19">The sequence shown here is derived from an EMBL/GenBank/DDBJ whole genome shotgun (WGS) entry which is preliminary data.</text>
</comment>
<dbReference type="EMBL" id="JACRTA010000002">
    <property type="protein sequence ID" value="MBC8568413.1"/>
    <property type="molecule type" value="Genomic_DNA"/>
</dbReference>
<evidence type="ECO:0000256" key="12">
    <source>
        <dbReference type="ARBA" id="ARBA00023235"/>
    </source>
</evidence>
<feature type="domain" description="Alpha-D-phosphohexomutase alpha/beta/alpha" evidence="15">
    <location>
        <begin position="172"/>
        <end position="304"/>
    </location>
</feature>
<keyword evidence="10 13" id="KW-1133">Transmembrane helix</keyword>
<dbReference type="InterPro" id="IPR036900">
    <property type="entry name" value="A-D-PHexomutase_C_sf"/>
</dbReference>
<dbReference type="GO" id="GO:0016020">
    <property type="term" value="C:membrane"/>
    <property type="evidence" value="ECO:0007669"/>
    <property type="project" value="UniProtKB-SubCell"/>
</dbReference>
<dbReference type="Gene3D" id="3.40.120.10">
    <property type="entry name" value="Alpha-D-Glucose-1,6-Bisphosphate, subunit A, domain 3"/>
    <property type="match status" value="3"/>
</dbReference>
<dbReference type="Pfam" id="PF02878">
    <property type="entry name" value="PGM_PMM_I"/>
    <property type="match status" value="1"/>
</dbReference>
<dbReference type="InterPro" id="IPR005846">
    <property type="entry name" value="A-D-PHexomutase_a/b/a-III"/>
</dbReference>
<evidence type="ECO:0000256" key="2">
    <source>
        <dbReference type="ARBA" id="ARBA00001946"/>
    </source>
</evidence>
<evidence type="ECO:0000256" key="7">
    <source>
        <dbReference type="ARBA" id="ARBA00022692"/>
    </source>
</evidence>
<evidence type="ECO:0000256" key="5">
    <source>
        <dbReference type="ARBA" id="ARBA00012728"/>
    </source>
</evidence>
<keyword evidence="12" id="KW-0413">Isomerase</keyword>
<keyword evidence="11 13" id="KW-0472">Membrane</keyword>
<dbReference type="EC" id="5.4.2.2" evidence="5"/>
<evidence type="ECO:0000256" key="11">
    <source>
        <dbReference type="ARBA" id="ARBA00023136"/>
    </source>
</evidence>